<dbReference type="InterPro" id="IPR016035">
    <property type="entry name" value="Acyl_Trfase/lysoPLipase"/>
</dbReference>
<dbReference type="RefSeq" id="WP_274046803.1">
    <property type="nucleotide sequence ID" value="NZ_JANCPR020000042.1"/>
</dbReference>
<protein>
    <recommendedName>
        <fullName evidence="1">[acyl-carrier-protein] S-malonyltransferase</fullName>
        <ecNumber evidence="1">2.3.1.39</ecNumber>
    </recommendedName>
</protein>
<keyword evidence="3" id="KW-0012">Acyltransferase</keyword>
<dbReference type="PANTHER" id="PTHR42681">
    <property type="entry name" value="MALONYL-COA-ACYL CARRIER PROTEIN TRANSACYLASE, MITOCHONDRIAL"/>
    <property type="match status" value="1"/>
</dbReference>
<evidence type="ECO:0000256" key="2">
    <source>
        <dbReference type="ARBA" id="ARBA00022679"/>
    </source>
</evidence>
<feature type="domain" description="Malonyl-CoA-[acyl-carrier-protein] transacylase small" evidence="5">
    <location>
        <begin position="133"/>
        <end position="193"/>
    </location>
</feature>
<name>A0ABT7A5B6_9ACTN</name>
<evidence type="ECO:0000313" key="7">
    <source>
        <dbReference type="Proteomes" id="UP001214441"/>
    </source>
</evidence>
<comment type="caution">
    <text evidence="6">The sequence shown here is derived from an EMBL/GenBank/DDBJ whole genome shotgun (WGS) entry which is preliminary data.</text>
</comment>
<evidence type="ECO:0000259" key="5">
    <source>
        <dbReference type="Pfam" id="PF21124"/>
    </source>
</evidence>
<dbReference type="PANTHER" id="PTHR42681:SF1">
    <property type="entry name" value="MALONYL-COA-ACYL CARRIER PROTEIN TRANSACYLASE, MITOCHONDRIAL"/>
    <property type="match status" value="1"/>
</dbReference>
<keyword evidence="7" id="KW-1185">Reference proteome</keyword>
<dbReference type="Gene3D" id="3.30.70.250">
    <property type="entry name" value="Malonyl-CoA ACP transacylase, ACP-binding"/>
    <property type="match status" value="1"/>
</dbReference>
<dbReference type="SUPFAM" id="SSF52151">
    <property type="entry name" value="FabD/lysophospholipase-like"/>
    <property type="match status" value="1"/>
</dbReference>
<evidence type="ECO:0000256" key="4">
    <source>
        <dbReference type="ARBA" id="ARBA00048462"/>
    </source>
</evidence>
<accession>A0ABT7A5B6</accession>
<proteinExistence type="predicted"/>
<dbReference type="Pfam" id="PF21124">
    <property type="entry name" value="VinK_C"/>
    <property type="match status" value="1"/>
</dbReference>
<evidence type="ECO:0000313" key="6">
    <source>
        <dbReference type="EMBL" id="MDJ1136549.1"/>
    </source>
</evidence>
<evidence type="ECO:0000256" key="3">
    <source>
        <dbReference type="ARBA" id="ARBA00023315"/>
    </source>
</evidence>
<dbReference type="Proteomes" id="UP001214441">
    <property type="component" value="Unassembled WGS sequence"/>
</dbReference>
<dbReference type="EMBL" id="JANCPR020000042">
    <property type="protein sequence ID" value="MDJ1136549.1"/>
    <property type="molecule type" value="Genomic_DNA"/>
</dbReference>
<dbReference type="InterPro" id="IPR049416">
    <property type="entry name" value="VinK-like_small"/>
</dbReference>
<dbReference type="InterPro" id="IPR001227">
    <property type="entry name" value="Ac_transferase_dom_sf"/>
</dbReference>
<dbReference type="EC" id="2.3.1.39" evidence="1"/>
<gene>
    <name evidence="6" type="ORF">NMN56_032300</name>
</gene>
<organism evidence="6 7">
    <name type="scientific">Streptomyces iconiensis</name>
    <dbReference type="NCBI Taxonomy" id="1384038"/>
    <lineage>
        <taxon>Bacteria</taxon>
        <taxon>Bacillati</taxon>
        <taxon>Actinomycetota</taxon>
        <taxon>Actinomycetes</taxon>
        <taxon>Kitasatosporales</taxon>
        <taxon>Streptomycetaceae</taxon>
        <taxon>Streptomyces</taxon>
    </lineage>
</organism>
<dbReference type="InterPro" id="IPR050858">
    <property type="entry name" value="Mal-CoA-ACP_Trans/PKS_FabD"/>
</dbReference>
<comment type="catalytic activity">
    <reaction evidence="4">
        <text>holo-[ACP] + malonyl-CoA = malonyl-[ACP] + CoA</text>
        <dbReference type="Rhea" id="RHEA:41792"/>
        <dbReference type="Rhea" id="RHEA-COMP:9623"/>
        <dbReference type="Rhea" id="RHEA-COMP:9685"/>
        <dbReference type="ChEBI" id="CHEBI:57287"/>
        <dbReference type="ChEBI" id="CHEBI:57384"/>
        <dbReference type="ChEBI" id="CHEBI:64479"/>
        <dbReference type="ChEBI" id="CHEBI:78449"/>
        <dbReference type="EC" id="2.3.1.39"/>
    </reaction>
</comment>
<sequence length="304" mass="33711">MTEALFFPGLIPTPYSRIRPFVENSEHAIRRFATADDVLGYHLADAYRTADIYDWEVFEAGFMAVSLALADWASEERGVHAGVCGGQSFGAFMAAVWAGALSYPEALQLVRRSVPVEDGYFASLDEPVGCHFFHKLPYDTVTKLVEEVHARGEWAEICVVLDEEVHAVSASQRTLTEFTRRVKEEGGIAFYTMNRAEHCTAVAGLRTRLHDEVYGAFPWKQARIPVVSDVDGRLLTEGEDIKQDLLDGWTTPVHWETILRGLHTAGAARVWIPGPRNMFARITNKSFPTELITPKMALAPGGAG</sequence>
<dbReference type="Gene3D" id="3.40.366.10">
    <property type="entry name" value="Malonyl-Coenzyme A Acyl Carrier Protein, domain 2"/>
    <property type="match status" value="1"/>
</dbReference>
<reference evidence="6 7" key="1">
    <citation type="submission" date="2023-05" db="EMBL/GenBank/DDBJ databases">
        <title>Streptantibioticus silvisoli sp. nov., acidotolerant actinomycetes 1 from pine litter.</title>
        <authorList>
            <person name="Swiecimska M."/>
            <person name="Golinska P."/>
            <person name="Sangal V."/>
            <person name="Wachnowicz B."/>
            <person name="Goodfellow M."/>
        </authorList>
    </citation>
    <scope>NUCLEOTIDE SEQUENCE [LARGE SCALE GENOMIC DNA]</scope>
    <source>
        <strain evidence="6 7">DSM 42109</strain>
    </source>
</reference>
<evidence type="ECO:0000256" key="1">
    <source>
        <dbReference type="ARBA" id="ARBA00013258"/>
    </source>
</evidence>
<keyword evidence="2" id="KW-0808">Transferase</keyword>